<dbReference type="PANTHER" id="PTHR22768:SF0">
    <property type="entry name" value="DNA REPLICATION COMPLEX GINS PROTEIN PSF3"/>
    <property type="match status" value="1"/>
</dbReference>
<evidence type="ECO:0000313" key="2">
    <source>
        <dbReference type="EMBL" id="OUS45649.1"/>
    </source>
</evidence>
<accession>A0A1Y5I7W5</accession>
<protein>
    <recommendedName>
        <fullName evidence="3">GINS complex, subunit Psf3</fullName>
    </recommendedName>
</protein>
<dbReference type="GO" id="GO:1902975">
    <property type="term" value="P:mitotic DNA replication initiation"/>
    <property type="evidence" value="ECO:0007669"/>
    <property type="project" value="TreeGrafter"/>
</dbReference>
<dbReference type="PANTHER" id="PTHR22768">
    <property type="entry name" value="DNA REPLICATION COMPLEX GINS PROTEIN PSF3"/>
    <property type="match status" value="1"/>
</dbReference>
<dbReference type="AlphaFoldDB" id="A0A1Y5I7W5"/>
<feature type="region of interest" description="Disordered" evidence="1">
    <location>
        <begin position="33"/>
        <end position="53"/>
    </location>
</feature>
<dbReference type="EMBL" id="KZ155787">
    <property type="protein sequence ID" value="OUS45649.1"/>
    <property type="molecule type" value="Genomic_DNA"/>
</dbReference>
<proteinExistence type="predicted"/>
<dbReference type="InterPro" id="IPR038437">
    <property type="entry name" value="GINS_Psf3_sf"/>
</dbReference>
<dbReference type="SUPFAM" id="SSF160059">
    <property type="entry name" value="PriA/YqbF domain"/>
    <property type="match status" value="1"/>
</dbReference>
<reference evidence="2" key="1">
    <citation type="submission" date="2017-04" db="EMBL/GenBank/DDBJ databases">
        <title>Population genomics of picophytoplankton unveils novel chromosome hypervariability.</title>
        <authorList>
            <consortium name="DOE Joint Genome Institute"/>
            <person name="Blanc-Mathieu R."/>
            <person name="Krasovec M."/>
            <person name="Hebrard M."/>
            <person name="Yau S."/>
            <person name="Desgranges E."/>
            <person name="Martin J."/>
            <person name="Schackwitz W."/>
            <person name="Kuo A."/>
            <person name="Salin G."/>
            <person name="Donnadieu C."/>
            <person name="Desdevises Y."/>
            <person name="Sanchez-Ferandin S."/>
            <person name="Moreau H."/>
            <person name="Rivals E."/>
            <person name="Grigoriev I.V."/>
            <person name="Grimsley N."/>
            <person name="Eyre-Walker A."/>
            <person name="Piganeau G."/>
        </authorList>
    </citation>
    <scope>NUCLEOTIDE SEQUENCE [LARGE SCALE GENOMIC DNA]</scope>
    <source>
        <strain evidence="2">RCC 1115</strain>
    </source>
</reference>
<evidence type="ECO:0000256" key="1">
    <source>
        <dbReference type="SAM" id="MobiDB-lite"/>
    </source>
</evidence>
<dbReference type="InterPro" id="IPR010492">
    <property type="entry name" value="GINS_Psf3"/>
</dbReference>
<dbReference type="Proteomes" id="UP000195557">
    <property type="component" value="Unassembled WGS sequence"/>
</dbReference>
<organism evidence="2">
    <name type="scientific">Ostreococcus tauri</name>
    <name type="common">Marine green alga</name>
    <dbReference type="NCBI Taxonomy" id="70448"/>
    <lineage>
        <taxon>Eukaryota</taxon>
        <taxon>Viridiplantae</taxon>
        <taxon>Chlorophyta</taxon>
        <taxon>Mamiellophyceae</taxon>
        <taxon>Mamiellales</taxon>
        <taxon>Bathycoccaceae</taxon>
        <taxon>Ostreococcus</taxon>
    </lineage>
</organism>
<dbReference type="Gene3D" id="1.20.58.2050">
    <property type="match status" value="1"/>
</dbReference>
<evidence type="ECO:0008006" key="3">
    <source>
        <dbReference type="Google" id="ProtNLM"/>
    </source>
</evidence>
<dbReference type="InterPro" id="IPR036224">
    <property type="entry name" value="GINS_bundle-like_dom_sf"/>
</dbReference>
<feature type="compositionally biased region" description="Basic and acidic residues" evidence="1">
    <location>
        <begin position="40"/>
        <end position="52"/>
    </location>
</feature>
<gene>
    <name evidence="2" type="ORF">BE221DRAFT_12846</name>
</gene>
<sequence>MAYYSANDFLAAEPEVSVEFIVGARGLASELGASASTGRRRNDDDSNDRVNDVPEDFATKIPLWWLEGALWEDVDLLDVPDAFDDDVFASLEAPNGGRMTDLRSRCENYFGFGRRLVAALRRQEAAAENGDVERVERLGEKIERAFARRWSECLCEVLGRCDDADAIERSLTREERKIWNAGREAQKAYERWRYGRGERLVASKIVQDAKRRKREANNAM</sequence>
<dbReference type="GO" id="GO:0000811">
    <property type="term" value="C:GINS complex"/>
    <property type="evidence" value="ECO:0007669"/>
    <property type="project" value="TreeGrafter"/>
</dbReference>
<dbReference type="SUPFAM" id="SSF158573">
    <property type="entry name" value="GINS helical bundle-like"/>
    <property type="match status" value="1"/>
</dbReference>
<name>A0A1Y5I7W5_OSTTA</name>